<dbReference type="KEGG" id="acek:FLP30_13905"/>
<dbReference type="RefSeq" id="WP_149280597.1">
    <property type="nucleotide sequence ID" value="NZ_CP043508.1"/>
</dbReference>
<dbReference type="OrthoDB" id="7274689at2"/>
<feature type="domain" description="DUF5983" evidence="1">
    <location>
        <begin position="12"/>
        <end position="97"/>
    </location>
</feature>
<keyword evidence="3" id="KW-1185">Reference proteome</keyword>
<dbReference type="Proteomes" id="UP000324536">
    <property type="component" value="Plasmid unnamed2"/>
</dbReference>
<proteinExistence type="predicted"/>
<dbReference type="AlphaFoldDB" id="A0A5C1YRH5"/>
<sequence>MPTLNLPIERFADASTAHLSPEDRTLLARYIETEGVDGLSCLAGPYGWLIYASSELRAAEHASPGLAAILAAARTQGCAYVLFDRDGLPIDGVQTYDF</sequence>
<reference evidence="2 3" key="1">
    <citation type="submission" date="2019-09" db="EMBL/GenBank/DDBJ databases">
        <title>Genome sequencing of strain KACC 21233.</title>
        <authorList>
            <person name="Heo J."/>
            <person name="Kim S.-J."/>
            <person name="Kim J.-S."/>
            <person name="Hong S.-B."/>
            <person name="Kwon S.-W."/>
        </authorList>
    </citation>
    <scope>NUCLEOTIDE SEQUENCE [LARGE SCALE GENOMIC DNA]</scope>
    <source>
        <strain evidence="2 3">KACC 21233</strain>
        <plasmid evidence="2 3">unnamed2</plasmid>
    </source>
</reference>
<accession>A0A5C1YRH5</accession>
<protein>
    <recommendedName>
        <fullName evidence="1">DUF5983 domain-containing protein</fullName>
    </recommendedName>
</protein>
<evidence type="ECO:0000259" key="1">
    <source>
        <dbReference type="Pfam" id="PF19419"/>
    </source>
</evidence>
<dbReference type="InterPro" id="IPR046025">
    <property type="entry name" value="DUF5983"/>
</dbReference>
<gene>
    <name evidence="2" type="ORF">FLP30_13905</name>
</gene>
<organism evidence="2 3">
    <name type="scientific">Acetobacter vaccinii</name>
    <dbReference type="NCBI Taxonomy" id="2592655"/>
    <lineage>
        <taxon>Bacteria</taxon>
        <taxon>Pseudomonadati</taxon>
        <taxon>Pseudomonadota</taxon>
        <taxon>Alphaproteobacteria</taxon>
        <taxon>Acetobacterales</taxon>
        <taxon>Acetobacteraceae</taxon>
        <taxon>Acetobacter</taxon>
    </lineage>
</organism>
<geneLocation type="plasmid" evidence="2">
    <name>unnamed2</name>
</geneLocation>
<evidence type="ECO:0000313" key="2">
    <source>
        <dbReference type="EMBL" id="QEO18956.1"/>
    </source>
</evidence>
<name>A0A5C1YRH5_9PROT</name>
<dbReference type="Pfam" id="PF19419">
    <property type="entry name" value="DUF5983"/>
    <property type="match status" value="1"/>
</dbReference>
<evidence type="ECO:0000313" key="3">
    <source>
        <dbReference type="Proteomes" id="UP000324536"/>
    </source>
</evidence>
<keyword evidence="2" id="KW-0614">Plasmid</keyword>
<dbReference type="EMBL" id="CP043508">
    <property type="protein sequence ID" value="QEO18956.1"/>
    <property type="molecule type" value="Genomic_DNA"/>
</dbReference>